<evidence type="ECO:0000313" key="3">
    <source>
        <dbReference type="Ensembl" id="ENSOMEP00000035384.1"/>
    </source>
</evidence>
<feature type="compositionally biased region" description="Polar residues" evidence="1">
    <location>
        <begin position="22"/>
        <end position="31"/>
    </location>
</feature>
<dbReference type="STRING" id="30732.ENSOMEP00000035384"/>
<dbReference type="PANTHER" id="PTHR13527:SF0">
    <property type="entry name" value="SAYSVFN DOMAIN-CONTAINING PROTEIN 1"/>
    <property type="match status" value="1"/>
</dbReference>
<dbReference type="Ensembl" id="ENSOMET00000036247.1">
    <property type="protein sequence ID" value="ENSOMEP00000035384.1"/>
    <property type="gene ID" value="ENSOMEG00000022631.1"/>
</dbReference>
<dbReference type="Pfam" id="PF10260">
    <property type="entry name" value="SAYSvFN"/>
    <property type="match status" value="1"/>
</dbReference>
<organism evidence="3 4">
    <name type="scientific">Oryzias melastigma</name>
    <name type="common">Marine medaka</name>
    <dbReference type="NCBI Taxonomy" id="30732"/>
    <lineage>
        <taxon>Eukaryota</taxon>
        <taxon>Metazoa</taxon>
        <taxon>Chordata</taxon>
        <taxon>Craniata</taxon>
        <taxon>Vertebrata</taxon>
        <taxon>Euteleostomi</taxon>
        <taxon>Actinopterygii</taxon>
        <taxon>Neopterygii</taxon>
        <taxon>Teleostei</taxon>
        <taxon>Neoteleostei</taxon>
        <taxon>Acanthomorphata</taxon>
        <taxon>Ovalentaria</taxon>
        <taxon>Atherinomorphae</taxon>
        <taxon>Beloniformes</taxon>
        <taxon>Adrianichthyidae</taxon>
        <taxon>Oryziinae</taxon>
        <taxon>Oryzias</taxon>
    </lineage>
</organism>
<evidence type="ECO:0000259" key="2">
    <source>
        <dbReference type="Pfam" id="PF10260"/>
    </source>
</evidence>
<feature type="compositionally biased region" description="Basic and acidic residues" evidence="1">
    <location>
        <begin position="32"/>
        <end position="43"/>
    </location>
</feature>
<proteinExistence type="predicted"/>
<dbReference type="Proteomes" id="UP000261560">
    <property type="component" value="Unplaced"/>
</dbReference>
<dbReference type="PANTHER" id="PTHR13527">
    <property type="entry name" value="SAYSVFN DOMAIN-CONTAINING PROTEIN 1"/>
    <property type="match status" value="1"/>
</dbReference>
<reference evidence="3" key="1">
    <citation type="submission" date="2025-08" db="UniProtKB">
        <authorList>
            <consortium name="Ensembl"/>
        </authorList>
    </citation>
    <scope>IDENTIFICATION</scope>
</reference>
<name>A0A3B3E0Z5_ORYME</name>
<protein>
    <recommendedName>
        <fullName evidence="2">SAYSvFN domain-containing protein</fullName>
    </recommendedName>
</protein>
<dbReference type="GeneTree" id="ENSGT00390000004313"/>
<dbReference type="AlphaFoldDB" id="A0A3B3E0Z5"/>
<feature type="domain" description="SAYSvFN" evidence="2">
    <location>
        <begin position="100"/>
        <end position="170"/>
    </location>
</feature>
<dbReference type="InterPro" id="IPR019387">
    <property type="entry name" value="SAYSvFN_dom"/>
</dbReference>
<feature type="compositionally biased region" description="Basic and acidic residues" evidence="1">
    <location>
        <begin position="1"/>
        <end position="21"/>
    </location>
</feature>
<dbReference type="OMA" id="ERQLTMG"/>
<dbReference type="InterPro" id="IPR039159">
    <property type="entry name" value="SAYSD1"/>
</dbReference>
<accession>A0A3B3E0Z5</accession>
<evidence type="ECO:0000313" key="4">
    <source>
        <dbReference type="Proteomes" id="UP000261560"/>
    </source>
</evidence>
<keyword evidence="4" id="KW-1185">Reference proteome</keyword>
<feature type="region of interest" description="Disordered" evidence="1">
    <location>
        <begin position="1"/>
        <end position="53"/>
    </location>
</feature>
<sequence length="178" mass="20546">MEKKLAEFRARRRAEQSKMSEAEVQSRQQTADVHDEPPQKTDDNPTAPHSQQDTVVEVRKLKNVRSCFRILHHTDWLLESRLGRWLASRHLVLSNVTLLKVLLWLVLLGLFAELEFGLPFFVISLFYWIYEGLRSPAQRQPGELSAYSVFNPDCQPLLGSLTAEQLEGEMGYRPLANR</sequence>
<reference evidence="3" key="2">
    <citation type="submission" date="2025-09" db="UniProtKB">
        <authorList>
            <consortium name="Ensembl"/>
        </authorList>
    </citation>
    <scope>IDENTIFICATION</scope>
</reference>
<dbReference type="PaxDb" id="30732-ENSOMEP00000035384"/>
<evidence type="ECO:0000256" key="1">
    <source>
        <dbReference type="SAM" id="MobiDB-lite"/>
    </source>
</evidence>